<dbReference type="GO" id="GO:0004222">
    <property type="term" value="F:metalloendopeptidase activity"/>
    <property type="evidence" value="ECO:0007669"/>
    <property type="project" value="InterPro"/>
</dbReference>
<keyword evidence="4" id="KW-0479">Metal-binding</keyword>
<evidence type="ECO:0000256" key="8">
    <source>
        <dbReference type="ARBA" id="ARBA00023049"/>
    </source>
</evidence>
<dbReference type="PANTHER" id="PTHR43221">
    <property type="entry name" value="PROTEASE HTPX"/>
    <property type="match status" value="1"/>
</dbReference>
<keyword evidence="6 10" id="KW-0862">Zinc</keyword>
<evidence type="ECO:0000256" key="2">
    <source>
        <dbReference type="ARBA" id="ARBA00022670"/>
    </source>
</evidence>
<keyword evidence="7 12" id="KW-1133">Transmembrane helix</keyword>
<feature type="region of interest" description="Disordered" evidence="11">
    <location>
        <begin position="172"/>
        <end position="192"/>
    </location>
</feature>
<keyword evidence="3 12" id="KW-0812">Transmembrane</keyword>
<organism evidence="14 15">
    <name type="scientific">Halococcus morrhuae DSM 1307</name>
    <dbReference type="NCBI Taxonomy" id="931277"/>
    <lineage>
        <taxon>Archaea</taxon>
        <taxon>Methanobacteriati</taxon>
        <taxon>Methanobacteriota</taxon>
        <taxon>Stenosarchaea group</taxon>
        <taxon>Halobacteria</taxon>
        <taxon>Halobacteriales</taxon>
        <taxon>Halococcaceae</taxon>
        <taxon>Halococcus</taxon>
    </lineage>
</organism>
<evidence type="ECO:0000256" key="11">
    <source>
        <dbReference type="SAM" id="MobiDB-lite"/>
    </source>
</evidence>
<keyword evidence="8 10" id="KW-0482">Metalloprotease</keyword>
<keyword evidence="1" id="KW-1003">Cell membrane</keyword>
<dbReference type="EMBL" id="AOMC01000120">
    <property type="protein sequence ID" value="EMA43480.1"/>
    <property type="molecule type" value="Genomic_DNA"/>
</dbReference>
<reference evidence="14 15" key="1">
    <citation type="journal article" date="2014" name="PLoS Genet.">
        <title>Phylogenetically driven sequencing of extremely halophilic archaea reveals strategies for static and dynamic osmo-response.</title>
        <authorList>
            <person name="Becker E.A."/>
            <person name="Seitzer P.M."/>
            <person name="Tritt A."/>
            <person name="Larsen D."/>
            <person name="Krusor M."/>
            <person name="Yao A.I."/>
            <person name="Wu D."/>
            <person name="Madern D."/>
            <person name="Eisen J.A."/>
            <person name="Darling A.E."/>
            <person name="Facciotti M.T."/>
        </authorList>
    </citation>
    <scope>NUCLEOTIDE SEQUENCE [LARGE SCALE GENOMIC DNA]</scope>
    <source>
        <strain evidence="14 15">DSM 1307</strain>
    </source>
</reference>
<dbReference type="eggNOG" id="arCOG01334">
    <property type="taxonomic scope" value="Archaea"/>
</dbReference>
<dbReference type="GO" id="GO:0046872">
    <property type="term" value="F:metal ion binding"/>
    <property type="evidence" value="ECO:0007669"/>
    <property type="project" value="UniProtKB-KW"/>
</dbReference>
<comment type="caution">
    <text evidence="14">The sequence shown here is derived from an EMBL/GenBank/DDBJ whole genome shotgun (WGS) entry which is preliminary data.</text>
</comment>
<dbReference type="STRING" id="931277.C448_09832"/>
<evidence type="ECO:0000256" key="3">
    <source>
        <dbReference type="ARBA" id="ARBA00022692"/>
    </source>
</evidence>
<evidence type="ECO:0000256" key="5">
    <source>
        <dbReference type="ARBA" id="ARBA00022801"/>
    </source>
</evidence>
<dbReference type="InterPro" id="IPR001915">
    <property type="entry name" value="Peptidase_M48"/>
</dbReference>
<evidence type="ECO:0000256" key="6">
    <source>
        <dbReference type="ARBA" id="ARBA00022833"/>
    </source>
</evidence>
<evidence type="ECO:0000256" key="7">
    <source>
        <dbReference type="ARBA" id="ARBA00022989"/>
    </source>
</evidence>
<feature type="transmembrane region" description="Helical" evidence="12">
    <location>
        <begin position="94"/>
        <end position="112"/>
    </location>
</feature>
<evidence type="ECO:0000313" key="15">
    <source>
        <dbReference type="Proteomes" id="UP000011568"/>
    </source>
</evidence>
<evidence type="ECO:0000256" key="4">
    <source>
        <dbReference type="ARBA" id="ARBA00022723"/>
    </source>
</evidence>
<gene>
    <name evidence="14" type="ORF">C448_09832</name>
</gene>
<dbReference type="InterPro" id="IPR050083">
    <property type="entry name" value="HtpX_protease"/>
</dbReference>
<dbReference type="Proteomes" id="UP000011568">
    <property type="component" value="Unassembled WGS sequence"/>
</dbReference>
<feature type="domain" description="Peptidase M48" evidence="13">
    <location>
        <begin position="22"/>
        <end position="170"/>
    </location>
</feature>
<keyword evidence="15" id="KW-1185">Reference proteome</keyword>
<evidence type="ECO:0000256" key="12">
    <source>
        <dbReference type="SAM" id="Phobius"/>
    </source>
</evidence>
<dbReference type="PATRIC" id="fig|931277.6.peg.1923"/>
<evidence type="ECO:0000259" key="13">
    <source>
        <dbReference type="Pfam" id="PF01435"/>
    </source>
</evidence>
<dbReference type="PANTHER" id="PTHR43221:SF2">
    <property type="entry name" value="PROTEASE HTPX HOMOLOG"/>
    <property type="match status" value="1"/>
</dbReference>
<evidence type="ECO:0000256" key="9">
    <source>
        <dbReference type="ARBA" id="ARBA00023136"/>
    </source>
</evidence>
<name>M0MGE1_HALMO</name>
<dbReference type="Gene3D" id="3.30.2010.10">
    <property type="entry name" value="Metalloproteases ('zincins'), catalytic domain"/>
    <property type="match status" value="1"/>
</dbReference>
<keyword evidence="9 12" id="KW-0472">Membrane</keyword>
<dbReference type="GO" id="GO:0006508">
    <property type="term" value="P:proteolysis"/>
    <property type="evidence" value="ECO:0007669"/>
    <property type="project" value="UniProtKB-KW"/>
</dbReference>
<evidence type="ECO:0000256" key="1">
    <source>
        <dbReference type="ARBA" id="ARBA00022475"/>
    </source>
</evidence>
<evidence type="ECO:0000256" key="10">
    <source>
        <dbReference type="RuleBase" id="RU003983"/>
    </source>
</evidence>
<protein>
    <submittedName>
        <fullName evidence="14">Peptidase</fullName>
    </submittedName>
</protein>
<dbReference type="AlphaFoldDB" id="M0MGE1"/>
<keyword evidence="5 10" id="KW-0378">Hydrolase</keyword>
<accession>M0MGE1</accession>
<proteinExistence type="inferred from homology"/>
<dbReference type="Pfam" id="PF01435">
    <property type="entry name" value="Peptidase_M48"/>
    <property type="match status" value="1"/>
</dbReference>
<comment type="cofactor">
    <cofactor evidence="10">
        <name>Zn(2+)</name>
        <dbReference type="ChEBI" id="CHEBI:29105"/>
    </cofactor>
    <text evidence="10">Binds 1 zinc ion per subunit.</text>
</comment>
<comment type="similarity">
    <text evidence="10">Belongs to the peptidase M48 family.</text>
</comment>
<evidence type="ECO:0000313" key="14">
    <source>
        <dbReference type="EMBL" id="EMA43480.1"/>
    </source>
</evidence>
<sequence>MTDSVDGIGRVQLRLIEQSVSSRSRARAWGIVPGSRYLFVAERLLGELSAPALSAIVAHELHHLRRWHPLGRVVLPAIFLIGWAWAIVVAPLSGLVGGAVLVAPYWLMVMAIERRMERRADIAAAEQVGYEAMVEALRHLDETSDEQSSGRIAWLASHPTFAERIAHLEAEYDGEPVDNAKSTTDGGHHDRS</sequence>
<keyword evidence="2 10" id="KW-0645">Protease</keyword>